<dbReference type="Proteomes" id="UP001153719">
    <property type="component" value="Chromosome"/>
</dbReference>
<evidence type="ECO:0000259" key="2">
    <source>
        <dbReference type="Pfam" id="PF26355"/>
    </source>
</evidence>
<feature type="compositionally biased region" description="Polar residues" evidence="1">
    <location>
        <begin position="143"/>
        <end position="155"/>
    </location>
</feature>
<gene>
    <name evidence="3" type="ORF">NO713_01784</name>
</gene>
<protein>
    <recommendedName>
        <fullName evidence="2">vWA-MoxR associated protein N-terminal HTH domain-containing protein</fullName>
    </recommendedName>
</protein>
<keyword evidence="4" id="KW-1185">Reference proteome</keyword>
<evidence type="ECO:0000313" key="3">
    <source>
        <dbReference type="EMBL" id="CAD5938843.1"/>
    </source>
</evidence>
<evidence type="ECO:0000313" key="4">
    <source>
        <dbReference type="Proteomes" id="UP001153719"/>
    </source>
</evidence>
<dbReference type="AlphaFoldDB" id="A0A9W4G4T3"/>
<dbReference type="KEGG" id="ppsu:NO713_01784"/>
<dbReference type="RefSeq" id="WP_254173565.1">
    <property type="nucleotide sequence ID" value="NZ_LR882967.1"/>
</dbReference>
<feature type="region of interest" description="Disordered" evidence="1">
    <location>
        <begin position="135"/>
        <end position="155"/>
    </location>
</feature>
<accession>A0A9W4G4T3</accession>
<feature type="domain" description="vWA-MoxR associated protein N-terminal HTH" evidence="2">
    <location>
        <begin position="1"/>
        <end position="81"/>
    </location>
</feature>
<dbReference type="InterPro" id="IPR058651">
    <property type="entry name" value="HTH_VMAP-M9"/>
</dbReference>
<organism evidence="3 4">
    <name type="scientific">Planktothrix pseudagardhii</name>
    <dbReference type="NCBI Taxonomy" id="132604"/>
    <lineage>
        <taxon>Bacteria</taxon>
        <taxon>Bacillati</taxon>
        <taxon>Cyanobacteriota</taxon>
        <taxon>Cyanophyceae</taxon>
        <taxon>Oscillatoriophycideae</taxon>
        <taxon>Oscillatoriales</taxon>
        <taxon>Microcoleaceae</taxon>
        <taxon>Planktothrix</taxon>
    </lineage>
</organism>
<evidence type="ECO:0000256" key="1">
    <source>
        <dbReference type="SAM" id="MobiDB-lite"/>
    </source>
</evidence>
<reference evidence="3" key="1">
    <citation type="submission" date="2020-09" db="EMBL/GenBank/DDBJ databases">
        <authorList>
            <person name="Blom J."/>
        </authorList>
    </citation>
    <scope>NUCLEOTIDE SEQUENCE</scope>
    <source>
        <strain evidence="3">No.713</strain>
    </source>
</reference>
<dbReference type="Pfam" id="PF26355">
    <property type="entry name" value="HTH_VMAP-M9"/>
    <property type="match status" value="1"/>
</dbReference>
<proteinExistence type="predicted"/>
<name>A0A9W4G4T3_9CYAN</name>
<dbReference type="EMBL" id="LR882967">
    <property type="protein sequence ID" value="CAD5938843.1"/>
    <property type="molecule type" value="Genomic_DNA"/>
</dbReference>
<sequence>MTVDEALAIVEVVLDDQYLNKVQELVFRECWAGRSYGEIANDSGYETNYIKDVGAKLWKKLSKAFDEKVKKENLKAVIKRYFKKHQSTVNHNRVDLSGASLNDYSLIGANLNITKFCSGFSDSNVFQSDIQQPITQDDETQENRNQTQNRGQPTLDHQINQNLVMQVSYLVTQQLEEIRCKERRSLIENLFCSYYGCLDDQLYFFIEQLLPLSTMELTQFIIQLPHLSREELLTRLTELNGSKVNTENPDQTVL</sequence>